<keyword evidence="9" id="KW-1185">Reference proteome</keyword>
<evidence type="ECO:0000256" key="1">
    <source>
        <dbReference type="ARBA" id="ARBA00004651"/>
    </source>
</evidence>
<organism evidence="8 9">
    <name type="scientific">Dictyobacter arantiisoli</name>
    <dbReference type="NCBI Taxonomy" id="2014874"/>
    <lineage>
        <taxon>Bacteria</taxon>
        <taxon>Bacillati</taxon>
        <taxon>Chloroflexota</taxon>
        <taxon>Ktedonobacteria</taxon>
        <taxon>Ktedonobacterales</taxon>
        <taxon>Dictyobacteraceae</taxon>
        <taxon>Dictyobacter</taxon>
    </lineage>
</organism>
<evidence type="ECO:0008006" key="10">
    <source>
        <dbReference type="Google" id="ProtNLM"/>
    </source>
</evidence>
<keyword evidence="3" id="KW-1003">Cell membrane</keyword>
<evidence type="ECO:0000256" key="2">
    <source>
        <dbReference type="ARBA" id="ARBA00005262"/>
    </source>
</evidence>
<proteinExistence type="inferred from homology"/>
<dbReference type="Pfam" id="PF02417">
    <property type="entry name" value="Chromate_transp"/>
    <property type="match status" value="1"/>
</dbReference>
<evidence type="ECO:0000256" key="4">
    <source>
        <dbReference type="ARBA" id="ARBA00022692"/>
    </source>
</evidence>
<dbReference type="GO" id="GO:0015109">
    <property type="term" value="F:chromate transmembrane transporter activity"/>
    <property type="evidence" value="ECO:0007669"/>
    <property type="project" value="InterPro"/>
</dbReference>
<evidence type="ECO:0000256" key="3">
    <source>
        <dbReference type="ARBA" id="ARBA00022475"/>
    </source>
</evidence>
<evidence type="ECO:0000313" key="8">
    <source>
        <dbReference type="EMBL" id="GCF09282.1"/>
    </source>
</evidence>
<sequence>MQVLQTENKPTSKKLLLIWTSIGLQSFGGGATTVLLIQREFIEKRSWLSNEDFAHLWNLCLLAPGINLIAITILIGKKLGGTAGIFYSLFGLLFPSALITCFIAAGFQQIEHLHAVQAILKGVVPATAGIMLLVSVNFAYPQLRLAYKEGPLNLLLCLLLIIFCSVAIFLQVPVFVALSITAILGILCFTRPLFKKKAVIQEHD</sequence>
<dbReference type="OrthoDB" id="9788907at2"/>
<dbReference type="EMBL" id="BIXY01000040">
    <property type="protein sequence ID" value="GCF09282.1"/>
    <property type="molecule type" value="Genomic_DNA"/>
</dbReference>
<evidence type="ECO:0000313" key="9">
    <source>
        <dbReference type="Proteomes" id="UP000322530"/>
    </source>
</evidence>
<comment type="similarity">
    <text evidence="2">Belongs to the chromate ion transporter (CHR) (TC 2.A.51) family.</text>
</comment>
<dbReference type="RefSeq" id="WP_149402230.1">
    <property type="nucleotide sequence ID" value="NZ_BIXY01000040.1"/>
</dbReference>
<feature type="transmembrane region" description="Helical" evidence="7">
    <location>
        <begin position="15"/>
        <end position="36"/>
    </location>
</feature>
<evidence type="ECO:0000256" key="5">
    <source>
        <dbReference type="ARBA" id="ARBA00022989"/>
    </source>
</evidence>
<feature type="transmembrane region" description="Helical" evidence="7">
    <location>
        <begin position="152"/>
        <end position="170"/>
    </location>
</feature>
<keyword evidence="6 7" id="KW-0472">Membrane</keyword>
<feature type="transmembrane region" description="Helical" evidence="7">
    <location>
        <begin position="87"/>
        <end position="107"/>
    </location>
</feature>
<feature type="transmembrane region" description="Helical" evidence="7">
    <location>
        <begin position="176"/>
        <end position="194"/>
    </location>
</feature>
<feature type="transmembrane region" description="Helical" evidence="7">
    <location>
        <begin position="56"/>
        <end position="75"/>
    </location>
</feature>
<evidence type="ECO:0000256" key="6">
    <source>
        <dbReference type="ARBA" id="ARBA00023136"/>
    </source>
</evidence>
<protein>
    <recommendedName>
        <fullName evidence="10">Chromate transporter</fullName>
    </recommendedName>
</protein>
<name>A0A5A5TCV2_9CHLR</name>
<feature type="transmembrane region" description="Helical" evidence="7">
    <location>
        <begin position="119"/>
        <end position="140"/>
    </location>
</feature>
<keyword evidence="4 7" id="KW-0812">Transmembrane</keyword>
<evidence type="ECO:0000256" key="7">
    <source>
        <dbReference type="SAM" id="Phobius"/>
    </source>
</evidence>
<dbReference type="PANTHER" id="PTHR43663:SF1">
    <property type="entry name" value="CHROMATE TRANSPORTER"/>
    <property type="match status" value="1"/>
</dbReference>
<dbReference type="InterPro" id="IPR052518">
    <property type="entry name" value="CHR_Transporter"/>
</dbReference>
<dbReference type="Proteomes" id="UP000322530">
    <property type="component" value="Unassembled WGS sequence"/>
</dbReference>
<dbReference type="GO" id="GO:0005886">
    <property type="term" value="C:plasma membrane"/>
    <property type="evidence" value="ECO:0007669"/>
    <property type="project" value="UniProtKB-SubCell"/>
</dbReference>
<dbReference type="AlphaFoldDB" id="A0A5A5TCV2"/>
<comment type="subcellular location">
    <subcellularLocation>
        <location evidence="1">Cell membrane</location>
        <topology evidence="1">Multi-pass membrane protein</topology>
    </subcellularLocation>
</comment>
<accession>A0A5A5TCV2</accession>
<gene>
    <name evidence="8" type="ORF">KDI_28460</name>
</gene>
<comment type="caution">
    <text evidence="8">The sequence shown here is derived from an EMBL/GenBank/DDBJ whole genome shotgun (WGS) entry which is preliminary data.</text>
</comment>
<keyword evidence="5 7" id="KW-1133">Transmembrane helix</keyword>
<dbReference type="InterPro" id="IPR003370">
    <property type="entry name" value="Chromate_transpt"/>
</dbReference>
<dbReference type="PANTHER" id="PTHR43663">
    <property type="entry name" value="CHROMATE TRANSPORT PROTEIN-RELATED"/>
    <property type="match status" value="1"/>
</dbReference>
<reference evidence="8 9" key="1">
    <citation type="submission" date="2019-01" db="EMBL/GenBank/DDBJ databases">
        <title>Draft genome sequence of Dictyobacter sp. Uno17.</title>
        <authorList>
            <person name="Wang C.M."/>
            <person name="Zheng Y."/>
            <person name="Sakai Y."/>
            <person name="Abe K."/>
            <person name="Yokota A."/>
            <person name="Yabe S."/>
        </authorList>
    </citation>
    <scope>NUCLEOTIDE SEQUENCE [LARGE SCALE GENOMIC DNA]</scope>
    <source>
        <strain evidence="8 9">Uno17</strain>
    </source>
</reference>